<proteinExistence type="inferred from homology"/>
<keyword evidence="9" id="KW-1185">Reference proteome</keyword>
<dbReference type="Proteomes" id="UP000831817">
    <property type="component" value="Chromosome"/>
</dbReference>
<feature type="transmembrane region" description="Helical" evidence="7">
    <location>
        <begin position="132"/>
        <end position="158"/>
    </location>
</feature>
<evidence type="ECO:0000313" key="9">
    <source>
        <dbReference type="Proteomes" id="UP000831817"/>
    </source>
</evidence>
<reference evidence="8 9" key="1">
    <citation type="submission" date="2022-04" db="EMBL/GenBank/DDBJ databases">
        <title>Complete genome of Methanothermobacter tenebrarum strain RMAS.</title>
        <authorList>
            <person name="Nakamura K."/>
            <person name="Oshima K."/>
            <person name="Hattori M."/>
            <person name="Kamagata Y."/>
            <person name="Takamizawa K."/>
        </authorList>
    </citation>
    <scope>NUCLEOTIDE SEQUENCE [LARGE SCALE GENOMIC DNA]</scope>
    <source>
        <strain evidence="8 9">RMAS</strain>
    </source>
</reference>
<feature type="transmembrane region" description="Helical" evidence="7">
    <location>
        <begin position="26"/>
        <end position="44"/>
    </location>
</feature>
<evidence type="ECO:0000256" key="5">
    <source>
        <dbReference type="ARBA" id="ARBA00022989"/>
    </source>
</evidence>
<comment type="similarity">
    <text evidence="2">Belongs to the UPF0104 family.</text>
</comment>
<dbReference type="PANTHER" id="PTHR39087:SF2">
    <property type="entry name" value="UPF0104 MEMBRANE PROTEIN MJ1595"/>
    <property type="match status" value="1"/>
</dbReference>
<evidence type="ECO:0000256" key="7">
    <source>
        <dbReference type="SAM" id="Phobius"/>
    </source>
</evidence>
<dbReference type="NCBIfam" id="TIGR00374">
    <property type="entry name" value="flippase-like domain"/>
    <property type="match status" value="1"/>
</dbReference>
<feature type="transmembrane region" description="Helical" evidence="7">
    <location>
        <begin position="195"/>
        <end position="214"/>
    </location>
</feature>
<evidence type="ECO:0000256" key="4">
    <source>
        <dbReference type="ARBA" id="ARBA00022692"/>
    </source>
</evidence>
<name>A0ABN6PCA6_9EURY</name>
<evidence type="ECO:0000256" key="3">
    <source>
        <dbReference type="ARBA" id="ARBA00022475"/>
    </source>
</evidence>
<accession>A0ABN6PCA6</accession>
<keyword evidence="3" id="KW-1003">Cell membrane</keyword>
<evidence type="ECO:0000313" key="8">
    <source>
        <dbReference type="EMBL" id="BDH79114.1"/>
    </source>
</evidence>
<keyword evidence="5 7" id="KW-1133">Transmembrane helix</keyword>
<keyword evidence="4 7" id="KW-0812">Transmembrane</keyword>
<feature type="transmembrane region" description="Helical" evidence="7">
    <location>
        <begin position="164"/>
        <end position="183"/>
    </location>
</feature>
<comment type="subcellular location">
    <subcellularLocation>
        <location evidence="1">Cell membrane</location>
        <topology evidence="1">Multi-pass membrane protein</topology>
    </subcellularLocation>
</comment>
<evidence type="ECO:0000256" key="6">
    <source>
        <dbReference type="ARBA" id="ARBA00023136"/>
    </source>
</evidence>
<organism evidence="8 9">
    <name type="scientific">Methanothermobacter tenebrarum</name>
    <dbReference type="NCBI Taxonomy" id="680118"/>
    <lineage>
        <taxon>Archaea</taxon>
        <taxon>Methanobacteriati</taxon>
        <taxon>Methanobacteriota</taxon>
        <taxon>Methanomada group</taxon>
        <taxon>Methanobacteria</taxon>
        <taxon>Methanobacteriales</taxon>
        <taxon>Methanobacteriaceae</taxon>
        <taxon>Methanothermobacter</taxon>
    </lineage>
</organism>
<gene>
    <name evidence="8" type="ORF">MTTB_04930</name>
</gene>
<protein>
    <submittedName>
        <fullName evidence="8">Uncharacterized protein</fullName>
    </submittedName>
</protein>
<feature type="transmembrane region" description="Helical" evidence="7">
    <location>
        <begin position="50"/>
        <end position="73"/>
    </location>
</feature>
<dbReference type="EMBL" id="AP025698">
    <property type="protein sequence ID" value="BDH79114.1"/>
    <property type="molecule type" value="Genomic_DNA"/>
</dbReference>
<dbReference type="Pfam" id="PF03706">
    <property type="entry name" value="LPG_synthase_TM"/>
    <property type="match status" value="1"/>
</dbReference>
<sequence length="244" mass="27664">MRAYLLFELRGTPFEIGFASSTADRVFEFIPFAIISLLSAILIMTWEVSIWTRFIVSFLIIFTIILFSVVIYAGARRDVAQRIVLGIIRSFLPFIRNITRRRFEFGNLRDRIIFYVNRFSSGFSMALTDRRVLVIGFLLSLIMWFLDLTRIYICFRAIGVEPPIASLIIIYTVGILISLLPLLPGSLGLREGILVALFAVAGISADHVMAASVIDRLASYITPTFFGFLAAVYYGRIIIRNHES</sequence>
<feature type="transmembrane region" description="Helical" evidence="7">
    <location>
        <begin position="220"/>
        <end position="239"/>
    </location>
</feature>
<evidence type="ECO:0000256" key="2">
    <source>
        <dbReference type="ARBA" id="ARBA00011061"/>
    </source>
</evidence>
<dbReference type="PANTHER" id="PTHR39087">
    <property type="entry name" value="UPF0104 MEMBRANE PROTEIN MJ1595"/>
    <property type="match status" value="1"/>
</dbReference>
<dbReference type="InterPro" id="IPR022791">
    <property type="entry name" value="L-PG_synthase/AglD"/>
</dbReference>
<evidence type="ECO:0000256" key="1">
    <source>
        <dbReference type="ARBA" id="ARBA00004651"/>
    </source>
</evidence>
<keyword evidence="6 7" id="KW-0472">Membrane</keyword>